<protein>
    <recommendedName>
        <fullName evidence="2">RNA polymerase II holoenzyme cyclin-like subunit</fullName>
    </recommendedName>
</protein>
<dbReference type="FunFam" id="1.10.472.10:FF:000072">
    <property type="entry name" value="Cyclin Pch1"/>
    <property type="match status" value="1"/>
</dbReference>
<gene>
    <name evidence="6" type="ORF">M430DRAFT_27123</name>
</gene>
<sequence>MASEASNQWLFTDAELVSTPSVLDGLPIAEERCRRAKGVNFIFQAGILLKLPQLTLATASVFFHRFYMRASMVPEKGGLHHYNIAATSLFLATKTEENCRKTKEIVIAVAKVAQKNASLIIDEQSKEYWRWRDNILLYEELMLEYLTFDVVLQSPYSFLYSFLQKLRIEDNKQLRNVAWAFLNDSCLTMLCLAMSPKDIAIAALYFAAKFTGERIPDAENGQAWWERLGGKPDLIIKAVGIIYEFYTENPLKRSDNPYAQSPSSIGNEEDLERTRARNSSSSQDIPSPGEIAPSQRSQNGNIEHANGSENSAAVLNGNKTPAEPSTQPNGNAKPESPQVHGVPEISAPATAAGTSSKAADESGSSDAALKEAANDPATHGDNGHSNGMAELLPTANPTAPELAKASSKRKEIEDAEEPPAKKKAPSTDDVDTTVATILTSEPTEEGEEGELEE</sequence>
<feature type="compositionally biased region" description="Acidic residues" evidence="4">
    <location>
        <begin position="442"/>
        <end position="453"/>
    </location>
</feature>
<dbReference type="InterPro" id="IPR043198">
    <property type="entry name" value="Cyclin/Ssn8"/>
</dbReference>
<dbReference type="AlphaFoldDB" id="A0A2T3B310"/>
<evidence type="ECO:0000256" key="1">
    <source>
        <dbReference type="ARBA" id="ARBA00008638"/>
    </source>
</evidence>
<dbReference type="CDD" id="cd20546">
    <property type="entry name" value="CYCLIN_SpCG1C_ScCTK2-like_rpt2"/>
    <property type="match status" value="1"/>
</dbReference>
<dbReference type="InterPro" id="IPR006671">
    <property type="entry name" value="Cyclin_N"/>
</dbReference>
<keyword evidence="7" id="KW-1185">Reference proteome</keyword>
<feature type="domain" description="Cyclin-like" evidence="5">
    <location>
        <begin position="40"/>
        <end position="144"/>
    </location>
</feature>
<dbReference type="EMBL" id="KZ679010">
    <property type="protein sequence ID" value="PSS20028.1"/>
    <property type="molecule type" value="Genomic_DNA"/>
</dbReference>
<dbReference type="Pfam" id="PF00134">
    <property type="entry name" value="Cyclin_N"/>
    <property type="match status" value="1"/>
</dbReference>
<dbReference type="SUPFAM" id="SSF47954">
    <property type="entry name" value="Cyclin-like"/>
    <property type="match status" value="2"/>
</dbReference>
<dbReference type="GO" id="GO:0016538">
    <property type="term" value="F:cyclin-dependent protein serine/threonine kinase regulator activity"/>
    <property type="evidence" value="ECO:0007669"/>
    <property type="project" value="InterPro"/>
</dbReference>
<feature type="domain" description="Cyclin-like" evidence="5">
    <location>
        <begin position="157"/>
        <end position="244"/>
    </location>
</feature>
<dbReference type="RefSeq" id="XP_024721298.1">
    <property type="nucleotide sequence ID" value="XM_024865526.1"/>
</dbReference>
<keyword evidence="3" id="KW-0195">Cyclin</keyword>
<feature type="compositionally biased region" description="Polar residues" evidence="4">
    <location>
        <begin position="294"/>
        <end position="330"/>
    </location>
</feature>
<feature type="compositionally biased region" description="Polar residues" evidence="4">
    <location>
        <begin position="257"/>
        <end position="266"/>
    </location>
</feature>
<dbReference type="Proteomes" id="UP000241818">
    <property type="component" value="Unassembled WGS sequence"/>
</dbReference>
<reference evidence="6 7" key="1">
    <citation type="journal article" date="2018" name="New Phytol.">
        <title>Comparative genomics and transcriptomics depict ericoid mycorrhizal fungi as versatile saprotrophs and plant mutualists.</title>
        <authorList>
            <person name="Martino E."/>
            <person name="Morin E."/>
            <person name="Grelet G.A."/>
            <person name="Kuo A."/>
            <person name="Kohler A."/>
            <person name="Daghino S."/>
            <person name="Barry K.W."/>
            <person name="Cichocki N."/>
            <person name="Clum A."/>
            <person name="Dockter R.B."/>
            <person name="Hainaut M."/>
            <person name="Kuo R.C."/>
            <person name="LaButti K."/>
            <person name="Lindahl B.D."/>
            <person name="Lindquist E.A."/>
            <person name="Lipzen A."/>
            <person name="Khouja H.R."/>
            <person name="Magnuson J."/>
            <person name="Murat C."/>
            <person name="Ohm R.A."/>
            <person name="Singer S.W."/>
            <person name="Spatafora J.W."/>
            <person name="Wang M."/>
            <person name="Veneault-Fourrey C."/>
            <person name="Henrissat B."/>
            <person name="Grigoriev I.V."/>
            <person name="Martin F.M."/>
            <person name="Perotto S."/>
        </authorList>
    </citation>
    <scope>NUCLEOTIDE SEQUENCE [LARGE SCALE GENOMIC DNA]</scope>
    <source>
        <strain evidence="6 7">ATCC 22711</strain>
    </source>
</reference>
<dbReference type="InterPro" id="IPR036915">
    <property type="entry name" value="Cyclin-like_sf"/>
</dbReference>
<dbReference type="STRING" id="857342.A0A2T3B310"/>
<dbReference type="GO" id="GO:0006357">
    <property type="term" value="P:regulation of transcription by RNA polymerase II"/>
    <property type="evidence" value="ECO:0007669"/>
    <property type="project" value="InterPro"/>
</dbReference>
<accession>A0A2T3B310</accession>
<proteinExistence type="inferred from homology"/>
<dbReference type="InterPro" id="IPR013763">
    <property type="entry name" value="Cyclin-like_dom"/>
</dbReference>
<dbReference type="Gene3D" id="1.10.472.10">
    <property type="entry name" value="Cyclin-like"/>
    <property type="match status" value="2"/>
</dbReference>
<feature type="region of interest" description="Disordered" evidence="4">
    <location>
        <begin position="253"/>
        <end position="453"/>
    </location>
</feature>
<dbReference type="InParanoid" id="A0A2T3B310"/>
<comment type="similarity">
    <text evidence="1">Belongs to the cyclin family. Cyclin C subfamily.</text>
</comment>
<evidence type="ECO:0000259" key="5">
    <source>
        <dbReference type="SMART" id="SM00385"/>
    </source>
</evidence>
<evidence type="ECO:0000256" key="4">
    <source>
        <dbReference type="SAM" id="MobiDB-lite"/>
    </source>
</evidence>
<dbReference type="SMART" id="SM00385">
    <property type="entry name" value="CYCLIN"/>
    <property type="match status" value="2"/>
</dbReference>
<name>A0A2T3B310_AMORE</name>
<dbReference type="PANTHER" id="PTHR10026">
    <property type="entry name" value="CYCLIN"/>
    <property type="match status" value="1"/>
</dbReference>
<evidence type="ECO:0000256" key="2">
    <source>
        <dbReference type="ARBA" id="ARBA00014912"/>
    </source>
</evidence>
<feature type="compositionally biased region" description="Polar residues" evidence="4">
    <location>
        <begin position="352"/>
        <end position="365"/>
    </location>
</feature>
<dbReference type="OrthoDB" id="25002at2759"/>
<evidence type="ECO:0000256" key="3">
    <source>
        <dbReference type="RuleBase" id="RU000383"/>
    </source>
</evidence>
<organism evidence="6 7">
    <name type="scientific">Amorphotheca resinae ATCC 22711</name>
    <dbReference type="NCBI Taxonomy" id="857342"/>
    <lineage>
        <taxon>Eukaryota</taxon>
        <taxon>Fungi</taxon>
        <taxon>Dikarya</taxon>
        <taxon>Ascomycota</taxon>
        <taxon>Pezizomycotina</taxon>
        <taxon>Leotiomycetes</taxon>
        <taxon>Helotiales</taxon>
        <taxon>Amorphothecaceae</taxon>
        <taxon>Amorphotheca</taxon>
    </lineage>
</organism>
<evidence type="ECO:0000313" key="7">
    <source>
        <dbReference type="Proteomes" id="UP000241818"/>
    </source>
</evidence>
<evidence type="ECO:0000313" key="6">
    <source>
        <dbReference type="EMBL" id="PSS20028.1"/>
    </source>
</evidence>
<dbReference type="GeneID" id="36573607"/>